<dbReference type="AlphaFoldDB" id="A0A1H6L3W9"/>
<dbReference type="Gene3D" id="3.40.630.30">
    <property type="match status" value="1"/>
</dbReference>
<dbReference type="CDD" id="cd04301">
    <property type="entry name" value="NAT_SF"/>
    <property type="match status" value="1"/>
</dbReference>
<evidence type="ECO:0000259" key="1">
    <source>
        <dbReference type="PROSITE" id="PS51186"/>
    </source>
</evidence>
<protein>
    <submittedName>
        <fullName evidence="2">Acetyltransferase (GNAT) domain-containing protein</fullName>
    </submittedName>
</protein>
<accession>A0A1H6L3W9</accession>
<dbReference type="Pfam" id="PF13508">
    <property type="entry name" value="Acetyltransf_7"/>
    <property type="match status" value="1"/>
</dbReference>
<gene>
    <name evidence="2" type="ORF">SAMN02910265_02710</name>
</gene>
<name>A0A1H6L3W9_RUMFL</name>
<sequence>MKYDISLNTLCADDFIRLFSLAGWGEPERELVETSLKNSYVTFAVKNGEEVIAMARLIGDGGMAFFLKDLIVAPEYQGEGIGRSLLEYIEDYIRSQLKEGWWSYFQLMSAKNKDEFYLKCGFKSHPHERSGHGFTKIIKKEKNNG</sequence>
<proteinExistence type="predicted"/>
<dbReference type="PROSITE" id="PS51186">
    <property type="entry name" value="GNAT"/>
    <property type="match status" value="1"/>
</dbReference>
<keyword evidence="2" id="KW-0808">Transferase</keyword>
<dbReference type="RefSeq" id="WP_074718298.1">
    <property type="nucleotide sequence ID" value="NZ_FNWV01000012.1"/>
</dbReference>
<feature type="domain" description="N-acetyltransferase" evidence="1">
    <location>
        <begin position="3"/>
        <end position="141"/>
    </location>
</feature>
<dbReference type="Proteomes" id="UP000183190">
    <property type="component" value="Unassembled WGS sequence"/>
</dbReference>
<evidence type="ECO:0000313" key="3">
    <source>
        <dbReference type="Proteomes" id="UP000183190"/>
    </source>
</evidence>
<dbReference type="SUPFAM" id="SSF55729">
    <property type="entry name" value="Acyl-CoA N-acyltransferases (Nat)"/>
    <property type="match status" value="1"/>
</dbReference>
<dbReference type="InterPro" id="IPR053144">
    <property type="entry name" value="Acetyltransferase_Butenolide"/>
</dbReference>
<dbReference type="PANTHER" id="PTHR43233:SF1">
    <property type="entry name" value="FAMILY N-ACETYLTRANSFERASE, PUTATIVE (AFU_ORTHOLOGUE AFUA_6G03350)-RELATED"/>
    <property type="match status" value="1"/>
</dbReference>
<organism evidence="2 3">
    <name type="scientific">Ruminococcus flavefaciens</name>
    <dbReference type="NCBI Taxonomy" id="1265"/>
    <lineage>
        <taxon>Bacteria</taxon>
        <taxon>Bacillati</taxon>
        <taxon>Bacillota</taxon>
        <taxon>Clostridia</taxon>
        <taxon>Eubacteriales</taxon>
        <taxon>Oscillospiraceae</taxon>
        <taxon>Ruminococcus</taxon>
    </lineage>
</organism>
<dbReference type="PANTHER" id="PTHR43233">
    <property type="entry name" value="FAMILY N-ACETYLTRANSFERASE, PUTATIVE (AFU_ORTHOLOGUE AFUA_6G03350)-RELATED"/>
    <property type="match status" value="1"/>
</dbReference>
<dbReference type="EMBL" id="FNWV01000012">
    <property type="protein sequence ID" value="SEH79053.1"/>
    <property type="molecule type" value="Genomic_DNA"/>
</dbReference>
<evidence type="ECO:0000313" key="2">
    <source>
        <dbReference type="EMBL" id="SEH79053.1"/>
    </source>
</evidence>
<dbReference type="OrthoDB" id="9775804at2"/>
<dbReference type="InterPro" id="IPR000182">
    <property type="entry name" value="GNAT_dom"/>
</dbReference>
<dbReference type="GO" id="GO:0016747">
    <property type="term" value="F:acyltransferase activity, transferring groups other than amino-acyl groups"/>
    <property type="evidence" value="ECO:0007669"/>
    <property type="project" value="InterPro"/>
</dbReference>
<dbReference type="InterPro" id="IPR016181">
    <property type="entry name" value="Acyl_CoA_acyltransferase"/>
</dbReference>
<reference evidence="2 3" key="1">
    <citation type="submission" date="2016-10" db="EMBL/GenBank/DDBJ databases">
        <authorList>
            <person name="de Groot N.N."/>
        </authorList>
    </citation>
    <scope>NUCLEOTIDE SEQUENCE [LARGE SCALE GENOMIC DNA]</scope>
    <source>
        <strain evidence="2 3">YAD2003</strain>
    </source>
</reference>